<reference evidence="2" key="2">
    <citation type="submission" date="2020-09" db="EMBL/GenBank/DDBJ databases">
        <authorList>
            <person name="Sun Q."/>
            <person name="Zhou Y."/>
        </authorList>
    </citation>
    <scope>NUCLEOTIDE SEQUENCE</scope>
    <source>
        <strain evidence="2">CGMCC 1.12698</strain>
    </source>
</reference>
<dbReference type="Gene3D" id="3.20.20.370">
    <property type="entry name" value="Glycoside hydrolase/deacetylase"/>
    <property type="match status" value="1"/>
</dbReference>
<evidence type="ECO:0000313" key="3">
    <source>
        <dbReference type="Proteomes" id="UP000605259"/>
    </source>
</evidence>
<comment type="caution">
    <text evidence="2">The sequence shown here is derived from an EMBL/GenBank/DDBJ whole genome shotgun (WGS) entry which is preliminary data.</text>
</comment>
<dbReference type="Pfam" id="PF01522">
    <property type="entry name" value="Polysacc_deac_1"/>
    <property type="match status" value="1"/>
</dbReference>
<dbReference type="PROSITE" id="PS51677">
    <property type="entry name" value="NODB"/>
    <property type="match status" value="1"/>
</dbReference>
<evidence type="ECO:0000259" key="1">
    <source>
        <dbReference type="PROSITE" id="PS51677"/>
    </source>
</evidence>
<keyword evidence="3" id="KW-1185">Reference proteome</keyword>
<dbReference type="GO" id="GO:0005975">
    <property type="term" value="P:carbohydrate metabolic process"/>
    <property type="evidence" value="ECO:0007669"/>
    <property type="project" value="InterPro"/>
</dbReference>
<dbReference type="SUPFAM" id="SSF88713">
    <property type="entry name" value="Glycoside hydrolase/deacetylase"/>
    <property type="match status" value="1"/>
</dbReference>
<name>A0A917EPL4_9BACI</name>
<dbReference type="InterPro" id="IPR011330">
    <property type="entry name" value="Glyco_hydro/deAcase_b/a-brl"/>
</dbReference>
<organism evidence="2 3">
    <name type="scientific">Priestia taiwanensis</name>
    <dbReference type="NCBI Taxonomy" id="1347902"/>
    <lineage>
        <taxon>Bacteria</taxon>
        <taxon>Bacillati</taxon>
        <taxon>Bacillota</taxon>
        <taxon>Bacilli</taxon>
        <taxon>Bacillales</taxon>
        <taxon>Bacillaceae</taxon>
        <taxon>Priestia</taxon>
    </lineage>
</organism>
<dbReference type="PANTHER" id="PTHR10587">
    <property type="entry name" value="GLYCOSYL TRANSFERASE-RELATED"/>
    <property type="match status" value="1"/>
</dbReference>
<dbReference type="CDD" id="cd10944">
    <property type="entry name" value="CE4_SmPgdA_like"/>
    <property type="match status" value="1"/>
</dbReference>
<dbReference type="GO" id="GO:0016810">
    <property type="term" value="F:hydrolase activity, acting on carbon-nitrogen (but not peptide) bonds"/>
    <property type="evidence" value="ECO:0007669"/>
    <property type="project" value="InterPro"/>
</dbReference>
<gene>
    <name evidence="2" type="ORF">GCM10007140_16990</name>
</gene>
<reference evidence="2" key="1">
    <citation type="journal article" date="2014" name="Int. J. Syst. Evol. Microbiol.">
        <title>Complete genome sequence of Corynebacterium casei LMG S-19264T (=DSM 44701T), isolated from a smear-ripened cheese.</title>
        <authorList>
            <consortium name="US DOE Joint Genome Institute (JGI-PGF)"/>
            <person name="Walter F."/>
            <person name="Albersmeier A."/>
            <person name="Kalinowski J."/>
            <person name="Ruckert C."/>
        </authorList>
    </citation>
    <scope>NUCLEOTIDE SEQUENCE</scope>
    <source>
        <strain evidence="2">CGMCC 1.12698</strain>
    </source>
</reference>
<dbReference type="AlphaFoldDB" id="A0A917EPL4"/>
<evidence type="ECO:0000313" key="2">
    <source>
        <dbReference type="EMBL" id="GGE67531.1"/>
    </source>
</evidence>
<accession>A0A917EPL4</accession>
<dbReference type="Proteomes" id="UP000605259">
    <property type="component" value="Unassembled WGS sequence"/>
</dbReference>
<dbReference type="InterPro" id="IPR050248">
    <property type="entry name" value="Polysacc_deacetylase_ArnD"/>
</dbReference>
<dbReference type="InterPro" id="IPR002509">
    <property type="entry name" value="NODB_dom"/>
</dbReference>
<dbReference type="PANTHER" id="PTHR10587:SF125">
    <property type="entry name" value="POLYSACCHARIDE DEACETYLASE YHEN-RELATED"/>
    <property type="match status" value="1"/>
</dbReference>
<proteinExistence type="predicted"/>
<dbReference type="EMBL" id="BMFK01000001">
    <property type="protein sequence ID" value="GGE67531.1"/>
    <property type="molecule type" value="Genomic_DNA"/>
</dbReference>
<protein>
    <submittedName>
        <fullName evidence="2">Polysaccharide deacetylase</fullName>
    </submittedName>
</protein>
<sequence>MNKNADKIRMIKRTCVIIGILAVFTGIFFAGKAFFSPAKGVAKVEQTLQLATELPVQGLGKSAPQEYNGQVRKVAYLTFDDGPSKLLPKFLEVLKKHDAKGTFFFVGGNLAKKDLAPYVKQTVEEGHYAGAHSMTHKYGKLYNQNEFVDEMKEALKMIDEITGKNPKLVRPPYGSTPGLHEQLRNETAEAGIKVWDWTIDSNDWRLKGNPQGIVEQVMKGADENVEVILLHEHQQSLDALEPIIIQLKEKGYELVAYDEKAHFPVNFWKDERL</sequence>
<feature type="domain" description="NodB homology" evidence="1">
    <location>
        <begin position="73"/>
        <end position="255"/>
    </location>
</feature>